<keyword evidence="2" id="KW-1185">Reference proteome</keyword>
<protein>
    <submittedName>
        <fullName evidence="1">Uncharacterized protein</fullName>
    </submittedName>
</protein>
<name>A0A7W9RZ71_9HYPH</name>
<organism evidence="1 2">
    <name type="scientific">Aquamicrobium lusatiense</name>
    <dbReference type="NCBI Taxonomy" id="89772"/>
    <lineage>
        <taxon>Bacteria</taxon>
        <taxon>Pseudomonadati</taxon>
        <taxon>Pseudomonadota</taxon>
        <taxon>Alphaproteobacteria</taxon>
        <taxon>Hyphomicrobiales</taxon>
        <taxon>Phyllobacteriaceae</taxon>
        <taxon>Aquamicrobium</taxon>
    </lineage>
</organism>
<gene>
    <name evidence="1" type="ORF">HNR59_000547</name>
</gene>
<comment type="caution">
    <text evidence="1">The sequence shown here is derived from an EMBL/GenBank/DDBJ whole genome shotgun (WGS) entry which is preliminary data.</text>
</comment>
<dbReference type="RefSeq" id="WP_183825649.1">
    <property type="nucleotide sequence ID" value="NZ_JACHEU010000001.1"/>
</dbReference>
<dbReference type="EMBL" id="JACHEU010000001">
    <property type="protein sequence ID" value="MBB6011202.1"/>
    <property type="molecule type" value="Genomic_DNA"/>
</dbReference>
<reference evidence="1 2" key="1">
    <citation type="submission" date="2020-08" db="EMBL/GenBank/DDBJ databases">
        <title>Genomic Encyclopedia of Type Strains, Phase IV (KMG-IV): sequencing the most valuable type-strain genomes for metagenomic binning, comparative biology and taxonomic classification.</title>
        <authorList>
            <person name="Goeker M."/>
        </authorList>
    </citation>
    <scope>NUCLEOTIDE SEQUENCE [LARGE SCALE GENOMIC DNA]</scope>
    <source>
        <strain evidence="1 2">DSM 11099</strain>
    </source>
</reference>
<sequence length="76" mass="8619">MALIASFEEGKLQNIKLHDAIPAIYFCHELDGRKLLQINTMGRKTRDIPGKVSQSIQLDEDTAKQLVEILTRHFGL</sequence>
<evidence type="ECO:0000313" key="2">
    <source>
        <dbReference type="Proteomes" id="UP000533306"/>
    </source>
</evidence>
<dbReference type="AlphaFoldDB" id="A0A7W9RZ71"/>
<proteinExistence type="predicted"/>
<evidence type="ECO:0000313" key="1">
    <source>
        <dbReference type="EMBL" id="MBB6011202.1"/>
    </source>
</evidence>
<accession>A0A7W9RZ71</accession>
<dbReference type="Proteomes" id="UP000533306">
    <property type="component" value="Unassembled WGS sequence"/>
</dbReference>